<proteinExistence type="predicted"/>
<evidence type="ECO:0000313" key="2">
    <source>
        <dbReference type="EMBL" id="MEX4007955.1"/>
    </source>
</evidence>
<keyword evidence="1" id="KW-0812">Transmembrane</keyword>
<keyword evidence="1" id="KW-1133">Transmembrane helix</keyword>
<sequence>MQKILITSLAAYWTVVFAVGACGVAGLSAGIHAPDLFATAMAVAQALVALLFLWTAFAALGHGDEGVDDVARLALSAAVLVSVAVAVEQAVVAGASTPGAASTMQFAALAATYLVIRAEAAERKPRSVDYSSAVARRLAVGAAHGSMLSRLSRRGPEIVESDG</sequence>
<gene>
    <name evidence="2" type="ORF">V1479_11615</name>
</gene>
<dbReference type="PROSITE" id="PS51257">
    <property type="entry name" value="PROKAR_LIPOPROTEIN"/>
    <property type="match status" value="1"/>
</dbReference>
<evidence type="ECO:0000313" key="3">
    <source>
        <dbReference type="Proteomes" id="UP001559025"/>
    </source>
</evidence>
<feature type="transmembrane region" description="Helical" evidence="1">
    <location>
        <begin position="37"/>
        <end position="61"/>
    </location>
</feature>
<dbReference type="RefSeq" id="WP_368803029.1">
    <property type="nucleotide sequence ID" value="NZ_JAZHFV010000003.1"/>
</dbReference>
<keyword evidence="1" id="KW-0472">Membrane</keyword>
<dbReference type="EMBL" id="JAZHFV010000003">
    <property type="protein sequence ID" value="MEX4007955.1"/>
    <property type="molecule type" value="Genomic_DNA"/>
</dbReference>
<feature type="transmembrane region" description="Helical" evidence="1">
    <location>
        <begin position="99"/>
        <end position="116"/>
    </location>
</feature>
<feature type="transmembrane region" description="Helical" evidence="1">
    <location>
        <begin position="73"/>
        <end position="93"/>
    </location>
</feature>
<protein>
    <recommendedName>
        <fullName evidence="4">Transmembrane protein</fullName>
    </recommendedName>
</protein>
<reference evidence="2 3" key="1">
    <citation type="submission" date="2024-01" db="EMBL/GenBank/DDBJ databases">
        <title>New evidence supports the origin of RcGTA from prophage.</title>
        <authorList>
            <person name="Xu Y."/>
            <person name="Liu B."/>
            <person name="Chen F."/>
        </authorList>
    </citation>
    <scope>NUCLEOTIDE SEQUENCE [LARGE SCALE GENOMIC DNA]</scope>
    <source>
        <strain evidence="2 3">CBW1107-2</strain>
    </source>
</reference>
<accession>A0ABV3WTU3</accession>
<comment type="caution">
    <text evidence="2">The sequence shown here is derived from an EMBL/GenBank/DDBJ whole genome shotgun (WGS) entry which is preliminary data.</text>
</comment>
<keyword evidence="3" id="KW-1185">Reference proteome</keyword>
<organism evidence="2 3">
    <name type="scientific">Neoaquamicrobium sediminum</name>
    <dbReference type="NCBI Taxonomy" id="1849104"/>
    <lineage>
        <taxon>Bacteria</taxon>
        <taxon>Pseudomonadati</taxon>
        <taxon>Pseudomonadota</taxon>
        <taxon>Alphaproteobacteria</taxon>
        <taxon>Hyphomicrobiales</taxon>
        <taxon>Phyllobacteriaceae</taxon>
        <taxon>Neoaquamicrobium</taxon>
    </lineage>
</organism>
<evidence type="ECO:0000256" key="1">
    <source>
        <dbReference type="SAM" id="Phobius"/>
    </source>
</evidence>
<evidence type="ECO:0008006" key="4">
    <source>
        <dbReference type="Google" id="ProtNLM"/>
    </source>
</evidence>
<name>A0ABV3WTU3_9HYPH</name>
<feature type="transmembrane region" description="Helical" evidence="1">
    <location>
        <begin position="12"/>
        <end position="31"/>
    </location>
</feature>
<dbReference type="Proteomes" id="UP001559025">
    <property type="component" value="Unassembled WGS sequence"/>
</dbReference>